<evidence type="ECO:0000256" key="7">
    <source>
        <dbReference type="ARBA" id="ARBA00022962"/>
    </source>
</evidence>
<feature type="binding site" evidence="11">
    <location>
        <position position="100"/>
    </location>
    <ligand>
        <name>L-glutamine</name>
        <dbReference type="ChEBI" id="CHEBI:58359"/>
    </ligand>
</feature>
<feature type="binding site" evidence="11">
    <location>
        <position position="295"/>
    </location>
    <ligand>
        <name>L-glutamine</name>
        <dbReference type="ChEBI" id="CHEBI:58359"/>
    </ligand>
</feature>
<dbReference type="EC" id="6.3.5.5" evidence="11"/>
<feature type="active site" evidence="11">
    <location>
        <position position="408"/>
    </location>
</feature>
<dbReference type="GO" id="GO:0006207">
    <property type="term" value="P:'de novo' pyrimidine nucleobase biosynthetic process"/>
    <property type="evidence" value="ECO:0007669"/>
    <property type="project" value="InterPro"/>
</dbReference>
<feature type="binding site" evidence="11">
    <location>
        <position position="364"/>
    </location>
    <ligand>
        <name>L-glutamine</name>
        <dbReference type="ChEBI" id="CHEBI:58359"/>
    </ligand>
</feature>
<dbReference type="GO" id="GO:0044205">
    <property type="term" value="P:'de novo' UMP biosynthetic process"/>
    <property type="evidence" value="ECO:0007669"/>
    <property type="project" value="UniProtKB-UniRule"/>
</dbReference>
<keyword evidence="4 11" id="KW-0436">Ligase</keyword>
<dbReference type="GO" id="GO:0004359">
    <property type="term" value="F:glutaminase activity"/>
    <property type="evidence" value="ECO:0007669"/>
    <property type="project" value="RHEA"/>
</dbReference>
<dbReference type="SUPFAM" id="SSF52021">
    <property type="entry name" value="Carbamoyl phosphate synthetase, small subunit N-terminal domain"/>
    <property type="match status" value="1"/>
</dbReference>
<dbReference type="FunFam" id="3.50.30.20:FF:000001">
    <property type="entry name" value="Carbamoyl-phosphate synthase small chain"/>
    <property type="match status" value="1"/>
</dbReference>
<dbReference type="GO" id="GO:0004088">
    <property type="term" value="F:carbamoyl-phosphate synthase (glutamine-hydrolyzing) activity"/>
    <property type="evidence" value="ECO:0007669"/>
    <property type="project" value="UniProtKB-UniRule"/>
</dbReference>
<dbReference type="Gene3D" id="3.50.30.20">
    <property type="entry name" value="Carbamoyl-phosphate synthase small subunit, N-terminal domain"/>
    <property type="match status" value="1"/>
</dbReference>
<evidence type="ECO:0000256" key="5">
    <source>
        <dbReference type="ARBA" id="ARBA00022741"/>
    </source>
</evidence>
<evidence type="ECO:0000259" key="12">
    <source>
        <dbReference type="SMART" id="SM01097"/>
    </source>
</evidence>
<evidence type="ECO:0000313" key="13">
    <source>
        <dbReference type="EMBL" id="ADI17079.1"/>
    </source>
</evidence>
<comment type="function">
    <text evidence="11">Small subunit of the glutamine-dependent carbamoyl phosphate synthetase (CPSase). CPSase catalyzes the formation of carbamoyl phosphate from the ammonia moiety of glutamine, carbonate, and phosphate donated by ATP, constituting the first step of 2 biosynthetic pathways, one leading to arginine and/or urea and the other to pyrimidine nucleotides. The small subunit (glutamine amidotransferase) binds and cleaves glutamine to supply the large subunit with the substrate ammonia.</text>
</comment>
<organism evidence="13">
    <name type="scientific">uncultured alpha proteobacterium HF0010_30A23</name>
    <dbReference type="NCBI Taxonomy" id="710802"/>
    <lineage>
        <taxon>Bacteria</taxon>
        <taxon>Pseudomonadati</taxon>
        <taxon>Pseudomonadota</taxon>
        <taxon>Alphaproteobacteria</taxon>
        <taxon>environmental samples</taxon>
    </lineage>
</organism>
<dbReference type="PROSITE" id="PS51273">
    <property type="entry name" value="GATASE_TYPE_1"/>
    <property type="match status" value="1"/>
</dbReference>
<evidence type="ECO:0000256" key="2">
    <source>
        <dbReference type="ARBA" id="ARBA00005077"/>
    </source>
</evidence>
<feature type="binding site" evidence="11">
    <location>
        <position position="367"/>
    </location>
    <ligand>
        <name>L-glutamine</name>
        <dbReference type="ChEBI" id="CHEBI:58359"/>
    </ligand>
</feature>
<comment type="catalytic activity">
    <reaction evidence="9 11">
        <text>hydrogencarbonate + L-glutamine + 2 ATP + H2O = carbamoyl phosphate + L-glutamate + 2 ADP + phosphate + 2 H(+)</text>
        <dbReference type="Rhea" id="RHEA:18633"/>
        <dbReference type="ChEBI" id="CHEBI:15377"/>
        <dbReference type="ChEBI" id="CHEBI:15378"/>
        <dbReference type="ChEBI" id="CHEBI:17544"/>
        <dbReference type="ChEBI" id="CHEBI:29985"/>
        <dbReference type="ChEBI" id="CHEBI:30616"/>
        <dbReference type="ChEBI" id="CHEBI:43474"/>
        <dbReference type="ChEBI" id="CHEBI:58228"/>
        <dbReference type="ChEBI" id="CHEBI:58359"/>
        <dbReference type="ChEBI" id="CHEBI:456216"/>
        <dbReference type="EC" id="6.3.5.5"/>
    </reaction>
</comment>
<feature type="active site" description="Nucleophile" evidence="11">
    <location>
        <position position="322"/>
    </location>
</feature>
<feature type="domain" description="Carbamoyl-phosphate synthase small subunit N-terminal" evidence="12">
    <location>
        <begin position="56"/>
        <end position="186"/>
    </location>
</feature>
<comment type="pathway">
    <text evidence="2 11">Amino-acid biosynthesis; L-arginine biosynthesis; carbamoyl phosphate from bicarbonate: step 1/1.</text>
</comment>
<dbReference type="Pfam" id="PF00117">
    <property type="entry name" value="GATase"/>
    <property type="match status" value="1"/>
</dbReference>
<gene>
    <name evidence="11" type="primary">carA</name>
</gene>
<dbReference type="SMART" id="SM01097">
    <property type="entry name" value="CPSase_sm_chain"/>
    <property type="match status" value="1"/>
</dbReference>
<dbReference type="PRINTS" id="PR00097">
    <property type="entry name" value="ANTSNTHASEII"/>
</dbReference>
<comment type="catalytic activity">
    <reaction evidence="10 11">
        <text>L-glutamine + H2O = L-glutamate + NH4(+)</text>
        <dbReference type="Rhea" id="RHEA:15889"/>
        <dbReference type="ChEBI" id="CHEBI:15377"/>
        <dbReference type="ChEBI" id="CHEBI:28938"/>
        <dbReference type="ChEBI" id="CHEBI:29985"/>
        <dbReference type="ChEBI" id="CHEBI:58359"/>
    </reaction>
</comment>
<evidence type="ECO:0000256" key="11">
    <source>
        <dbReference type="HAMAP-Rule" id="MF_01209"/>
    </source>
</evidence>
<keyword evidence="11" id="KW-0055">Arginine biosynthesis</keyword>
<dbReference type="PRINTS" id="PR00099">
    <property type="entry name" value="CPSGATASE"/>
</dbReference>
<dbReference type="CDD" id="cd01744">
    <property type="entry name" value="GATase1_CPSase"/>
    <property type="match status" value="1"/>
</dbReference>
<evidence type="ECO:0000256" key="6">
    <source>
        <dbReference type="ARBA" id="ARBA00022840"/>
    </source>
</evidence>
<evidence type="ECO:0000256" key="1">
    <source>
        <dbReference type="ARBA" id="ARBA00004812"/>
    </source>
</evidence>
<dbReference type="PRINTS" id="PR00096">
    <property type="entry name" value="GATASE"/>
</dbReference>
<dbReference type="GO" id="GO:0006541">
    <property type="term" value="P:glutamine metabolic process"/>
    <property type="evidence" value="ECO:0007669"/>
    <property type="project" value="InterPro"/>
</dbReference>
<reference evidence="13" key="1">
    <citation type="journal article" date="2011" name="Environ. Microbiol.">
        <title>Time-series analyses of Monterey Bay coastal microbial picoplankton using a 'genome proxy' microarray.</title>
        <authorList>
            <person name="Rich V.I."/>
            <person name="Pham V.D."/>
            <person name="Eppley J."/>
            <person name="Shi Y."/>
            <person name="DeLong E.F."/>
        </authorList>
    </citation>
    <scope>NUCLEOTIDE SEQUENCE</scope>
</reference>
<dbReference type="UniPathway" id="UPA00070">
    <property type="reaction ID" value="UER00115"/>
</dbReference>
<evidence type="ECO:0000256" key="4">
    <source>
        <dbReference type="ARBA" id="ARBA00022598"/>
    </source>
</evidence>
<keyword evidence="5 11" id="KW-0547">Nucleotide-binding</keyword>
<dbReference type="InterPro" id="IPR006274">
    <property type="entry name" value="CarbamoylP_synth_ssu"/>
</dbReference>
<dbReference type="UniPathway" id="UPA00068">
    <property type="reaction ID" value="UER00171"/>
</dbReference>
<dbReference type="AlphaFoldDB" id="E0XRN8"/>
<feature type="binding site" evidence="11">
    <location>
        <position position="326"/>
    </location>
    <ligand>
        <name>L-glutamine</name>
        <dbReference type="ChEBI" id="CHEBI:58359"/>
    </ligand>
</feature>
<comment type="similarity">
    <text evidence="3 11">Belongs to the CarA family.</text>
</comment>
<dbReference type="InterPro" id="IPR035686">
    <property type="entry name" value="CPSase_GATase1"/>
</dbReference>
<evidence type="ECO:0000256" key="8">
    <source>
        <dbReference type="ARBA" id="ARBA00022975"/>
    </source>
</evidence>
<dbReference type="NCBIfam" id="TIGR01368">
    <property type="entry name" value="CPSaseIIsmall"/>
    <property type="match status" value="1"/>
</dbReference>
<dbReference type="EMBL" id="GU474853">
    <property type="protein sequence ID" value="ADI17079.1"/>
    <property type="molecule type" value="Genomic_DNA"/>
</dbReference>
<dbReference type="InterPro" id="IPR029062">
    <property type="entry name" value="Class_I_gatase-like"/>
</dbReference>
<keyword evidence="6 11" id="KW-0067">ATP-binding</keyword>
<comment type="pathway">
    <text evidence="1 11">Pyrimidine metabolism; UMP biosynthesis via de novo pathway; (S)-dihydroorotate from bicarbonate: step 1/3.</text>
</comment>
<dbReference type="InterPro" id="IPR036480">
    <property type="entry name" value="CarbP_synth_ssu_N_sf"/>
</dbReference>
<dbReference type="InterPro" id="IPR002474">
    <property type="entry name" value="CarbamoylP_synth_ssu_N"/>
</dbReference>
<dbReference type="InterPro" id="IPR050472">
    <property type="entry name" value="Anth_synth/Amidotransfase"/>
</dbReference>
<evidence type="ECO:0000256" key="3">
    <source>
        <dbReference type="ARBA" id="ARBA00007800"/>
    </source>
</evidence>
<keyword evidence="11" id="KW-0028">Amino-acid biosynthesis</keyword>
<dbReference type="Pfam" id="PF00988">
    <property type="entry name" value="CPSase_sm_chain"/>
    <property type="match status" value="1"/>
</dbReference>
<keyword evidence="7 11" id="KW-0315">Glutamine amidotransferase</keyword>
<name>E0XRN8_9PROT</name>
<dbReference type="SUPFAM" id="SSF52317">
    <property type="entry name" value="Class I glutamine amidotransferase-like"/>
    <property type="match status" value="1"/>
</dbReference>
<dbReference type="GO" id="GO:0006526">
    <property type="term" value="P:L-arginine biosynthetic process"/>
    <property type="evidence" value="ECO:0007669"/>
    <property type="project" value="UniProtKB-UniRule"/>
</dbReference>
<keyword evidence="8 11" id="KW-0665">Pyrimidine biosynthesis</keyword>
<sequence>MTQGARRLTPLSSSTCFLFEAICTDWSHSPMSDQTVDSGPAKTRFSAALTTKPSLATGALVLGNGAILWGLGLGAEGRSLGEVCFNTSMSGYQEILMDPSYAGQIITFTFPHIGNVGTNDEDVEALQVHARGCVLRCDITQPSNYRAAQHLSDWLRAKNMTGIAGVDTRALTRLIRDEGAPHGVVVNGDLSDASLRAAFDEASDWAGLKGLDLAQEVTTGQTYKWSQTTWSRTDGFGEMSAPTKRVVAVDFGAKLNILRNLAARGCDVTVVPASATAEEILSHQPDGVFLSNGPGDPAATGAYAVGAVQGVLASGTPVFGICLGHQILAQALGAKTSKLHQGHRGGNHPVKDLTTGKVEITSQNHGFAVELESLPGDVEATHVSLFDGTNEGIRSTRFPAFSVQYHPEASPGPHDSHYLFDRFMEMMDA</sequence>
<dbReference type="HAMAP" id="MF_01209">
    <property type="entry name" value="CPSase_S_chain"/>
    <property type="match status" value="1"/>
</dbReference>
<protein>
    <recommendedName>
        <fullName evidence="11">Carbamoyl phosphate synthase small chain</fullName>
        <ecNumber evidence="11">6.3.5.5</ecNumber>
    </recommendedName>
    <alternativeName>
        <fullName evidence="11">Carbamoyl phosphate synthetase glutamine chain</fullName>
    </alternativeName>
</protein>
<feature type="binding site" evidence="11">
    <location>
        <position position="323"/>
    </location>
    <ligand>
        <name>L-glutamine</name>
        <dbReference type="ChEBI" id="CHEBI:58359"/>
    </ligand>
</feature>
<dbReference type="PANTHER" id="PTHR43418">
    <property type="entry name" value="MULTIFUNCTIONAL TRYPTOPHAN BIOSYNTHESIS PROTEIN-RELATED"/>
    <property type="match status" value="1"/>
</dbReference>
<evidence type="ECO:0000256" key="9">
    <source>
        <dbReference type="ARBA" id="ARBA00048816"/>
    </source>
</evidence>
<proteinExistence type="inferred from homology"/>
<dbReference type="InterPro" id="IPR017926">
    <property type="entry name" value="GATASE"/>
</dbReference>
<feature type="region of interest" description="CPSase" evidence="11">
    <location>
        <begin position="1"/>
        <end position="236"/>
    </location>
</feature>
<evidence type="ECO:0000256" key="10">
    <source>
        <dbReference type="ARBA" id="ARBA00049285"/>
    </source>
</evidence>
<feature type="binding site" evidence="11">
    <location>
        <position position="293"/>
    </location>
    <ligand>
        <name>L-glutamine</name>
        <dbReference type="ChEBI" id="CHEBI:58359"/>
    </ligand>
</feature>
<accession>E0XRN8</accession>
<comment type="subunit">
    <text evidence="11">Composed of two chains; the small (or glutamine) chain promotes the hydrolysis of glutamine to ammonia, which is used by the large (or ammonia) chain to synthesize carbamoyl phosphate. Tetramer of heterodimers (alpha,beta)4.</text>
</comment>
<feature type="active site" evidence="11">
    <location>
        <position position="406"/>
    </location>
</feature>
<dbReference type="Gene3D" id="3.40.50.880">
    <property type="match status" value="1"/>
</dbReference>
<dbReference type="PANTHER" id="PTHR43418:SF7">
    <property type="entry name" value="CARBAMOYL-PHOSPHATE SYNTHASE SMALL CHAIN"/>
    <property type="match status" value="1"/>
</dbReference>
<feature type="binding site" evidence="11">
    <location>
        <position position="366"/>
    </location>
    <ligand>
        <name>L-glutamine</name>
        <dbReference type="ChEBI" id="CHEBI:58359"/>
    </ligand>
</feature>
<dbReference type="NCBIfam" id="NF009475">
    <property type="entry name" value="PRK12838.1"/>
    <property type="match status" value="1"/>
</dbReference>
<dbReference type="GO" id="GO:0005524">
    <property type="term" value="F:ATP binding"/>
    <property type="evidence" value="ECO:0007669"/>
    <property type="project" value="UniProtKB-UniRule"/>
</dbReference>